<dbReference type="SUPFAM" id="SSF53474">
    <property type="entry name" value="alpha/beta-Hydrolases"/>
    <property type="match status" value="1"/>
</dbReference>
<proteinExistence type="inferred from homology"/>
<dbReference type="Gene3D" id="3.40.50.1820">
    <property type="entry name" value="alpha/beta hydrolase"/>
    <property type="match status" value="1"/>
</dbReference>
<dbReference type="Pfam" id="PF00975">
    <property type="entry name" value="Thioesterase"/>
    <property type="match status" value="1"/>
</dbReference>
<dbReference type="Proteomes" id="UP000287563">
    <property type="component" value="Unassembled WGS sequence"/>
</dbReference>
<dbReference type="PANTHER" id="PTHR11487:SF0">
    <property type="entry name" value="S-ACYL FATTY ACID SYNTHASE THIOESTERASE, MEDIUM CHAIN"/>
    <property type="match status" value="1"/>
</dbReference>
<evidence type="ECO:0000313" key="3">
    <source>
        <dbReference type="EMBL" id="RWX54244.1"/>
    </source>
</evidence>
<dbReference type="InterPro" id="IPR001031">
    <property type="entry name" value="Thioesterase"/>
</dbReference>
<dbReference type="OrthoDB" id="8480037at2"/>
<gene>
    <name evidence="3" type="ORF">EDI28_18615</name>
</gene>
<evidence type="ECO:0000256" key="1">
    <source>
        <dbReference type="ARBA" id="ARBA00007169"/>
    </source>
</evidence>
<dbReference type="GO" id="GO:0008610">
    <property type="term" value="P:lipid biosynthetic process"/>
    <property type="evidence" value="ECO:0007669"/>
    <property type="project" value="TreeGrafter"/>
</dbReference>
<dbReference type="InterPro" id="IPR029058">
    <property type="entry name" value="AB_hydrolase_fold"/>
</dbReference>
<comment type="caution">
    <text evidence="3">The sequence shown here is derived from an EMBL/GenBank/DDBJ whole genome shotgun (WGS) entry which is preliminary data.</text>
</comment>
<dbReference type="InterPro" id="IPR012223">
    <property type="entry name" value="TEII"/>
</dbReference>
<evidence type="ECO:0000259" key="2">
    <source>
        <dbReference type="Pfam" id="PF00975"/>
    </source>
</evidence>
<reference evidence="3 4" key="1">
    <citation type="submission" date="2018-11" db="EMBL/GenBank/DDBJ databases">
        <title>Photobacterium sp. BEI247 sp. nov., a marine bacterium isolated from Yongle Blue Hole in the South China Sea.</title>
        <authorList>
            <person name="Wang X."/>
        </authorList>
    </citation>
    <scope>NUCLEOTIDE SEQUENCE [LARGE SCALE GENOMIC DNA]</scope>
    <source>
        <strain evidence="4">BEI247</strain>
    </source>
</reference>
<protein>
    <submittedName>
        <fullName evidence="3">Thioesterase</fullName>
    </submittedName>
</protein>
<dbReference type="EMBL" id="RJLM01000008">
    <property type="protein sequence ID" value="RWX54244.1"/>
    <property type="molecule type" value="Genomic_DNA"/>
</dbReference>
<evidence type="ECO:0000313" key="4">
    <source>
        <dbReference type="Proteomes" id="UP000287563"/>
    </source>
</evidence>
<feature type="domain" description="Thioesterase" evidence="2">
    <location>
        <begin position="17"/>
        <end position="239"/>
    </location>
</feature>
<dbReference type="RefSeq" id="WP_128785365.1">
    <property type="nucleotide sequence ID" value="NZ_RJLM01000008.1"/>
</dbReference>
<organism evidence="3 4">
    <name type="scientific">Photobacterium chitinilyticum</name>
    <dbReference type="NCBI Taxonomy" id="2485123"/>
    <lineage>
        <taxon>Bacteria</taxon>
        <taxon>Pseudomonadati</taxon>
        <taxon>Pseudomonadota</taxon>
        <taxon>Gammaproteobacteria</taxon>
        <taxon>Vibrionales</taxon>
        <taxon>Vibrionaceae</taxon>
        <taxon>Photobacterium</taxon>
    </lineage>
</organism>
<sequence length="246" mass="27924">MSKWYSRFNTDNAKVRILFLPYAGGSASVYQSWISQLSPGVEAILIQLPGRANRYGEKLIPNMPTLVSQLGESIAEVTDLPYIIFGHSMGSRIGYQLIDFLKKKGHPLPAHFIASGSKAPHQKRHKAGSYLLPEKEFIQEIKRLNATLQEILDNKELLKICINILRADFEVADYQSNIPNVKLNIPFTLLFGLLDEEVSLDDIVEWELHFENNNVILFNGGHFFIDSHQSKVISEINKICNSLERE</sequence>
<dbReference type="AlphaFoldDB" id="A0A444JMC2"/>
<keyword evidence="4" id="KW-1185">Reference proteome</keyword>
<accession>A0A444JMC2</accession>
<comment type="similarity">
    <text evidence="1">Belongs to the thioesterase family.</text>
</comment>
<name>A0A444JMC2_9GAMM</name>
<dbReference type="PANTHER" id="PTHR11487">
    <property type="entry name" value="THIOESTERASE"/>
    <property type="match status" value="1"/>
</dbReference>